<comment type="caution">
    <text evidence="1">The sequence shown here is derived from an EMBL/GenBank/DDBJ whole genome shotgun (WGS) entry which is preliminary data.</text>
</comment>
<sequence>MELLKLFKNTGELDRADSQNDEDDEDDEFAENVHIITPTTAFENKEEVLKKAESHWTKLKDKLVKEIKLKEFRVSDHTYENSINVSRVSVINERLSFILHSLPDSDDDEQGYIPEDTLFNLSEKATNKCWLFLMGTSGSGKPRSLYELLCKKYGIYFLLNIVNGSNNLGSKDKDITMIDLGFKLVPNEPQENNNIALRYTRAILLSRLFILTKLLEFHIDNKFINITPNNQLLSLQIYDKDDFCFVPGQKKLPIVTDESQTTIRKYKNIFPPTDLNNQTLLFFVILLQTALHLSTMKLCLILLGTGMSFEDIKNFASSSIAKPSDDESMKSIFNIFWGRRRFLVQFLEKSLLSSMSRDVNGNVEQWQDDAMDFIFSTFNEDCFSKLRDKKEVWDKVMDIVTPSMFSNSKKTVRGGGVIEMVQYGFAQLCDYKLLASDRDIFQEDVIELYLSIVLERLFNEKICKEHHLFTDIKNIDKIKLLSFKSAIPIQREIFINYVFLRPFPLPFLFLKVLINIAAH</sequence>
<proteinExistence type="predicted"/>
<dbReference type="AlphaFoldDB" id="A0A8H3QNI0"/>
<organism evidence="1 2">
    <name type="scientific">Rhizophagus clarus</name>
    <dbReference type="NCBI Taxonomy" id="94130"/>
    <lineage>
        <taxon>Eukaryota</taxon>
        <taxon>Fungi</taxon>
        <taxon>Fungi incertae sedis</taxon>
        <taxon>Mucoromycota</taxon>
        <taxon>Glomeromycotina</taxon>
        <taxon>Glomeromycetes</taxon>
        <taxon>Glomerales</taxon>
        <taxon>Glomeraceae</taxon>
        <taxon>Rhizophagus</taxon>
    </lineage>
</organism>
<gene>
    <name evidence="1" type="ORF">RCL2_001029800</name>
</gene>
<reference evidence="1" key="1">
    <citation type="submission" date="2019-10" db="EMBL/GenBank/DDBJ databases">
        <title>Conservation and host-specific expression of non-tandemly repeated heterogenous ribosome RNA gene in arbuscular mycorrhizal fungi.</title>
        <authorList>
            <person name="Maeda T."/>
            <person name="Kobayashi Y."/>
            <person name="Nakagawa T."/>
            <person name="Ezawa T."/>
            <person name="Yamaguchi K."/>
            <person name="Bino T."/>
            <person name="Nishimoto Y."/>
            <person name="Shigenobu S."/>
            <person name="Kawaguchi M."/>
        </authorList>
    </citation>
    <scope>NUCLEOTIDE SEQUENCE</scope>
    <source>
        <strain evidence="1">HR1</strain>
    </source>
</reference>
<evidence type="ECO:0000313" key="2">
    <source>
        <dbReference type="Proteomes" id="UP000615446"/>
    </source>
</evidence>
<protein>
    <recommendedName>
        <fullName evidence="3">Crinkler effector protein N-terminal domain-containing protein</fullName>
    </recommendedName>
</protein>
<dbReference type="EMBL" id="BLAL01000066">
    <property type="protein sequence ID" value="GES83134.1"/>
    <property type="molecule type" value="Genomic_DNA"/>
</dbReference>
<accession>A0A8H3QNI0</accession>
<evidence type="ECO:0000313" key="1">
    <source>
        <dbReference type="EMBL" id="GES83134.1"/>
    </source>
</evidence>
<name>A0A8H3QNI0_9GLOM</name>
<evidence type="ECO:0008006" key="3">
    <source>
        <dbReference type="Google" id="ProtNLM"/>
    </source>
</evidence>
<dbReference type="OrthoDB" id="2412099at2759"/>
<dbReference type="Proteomes" id="UP000615446">
    <property type="component" value="Unassembled WGS sequence"/>
</dbReference>